<dbReference type="InterPro" id="IPR006166">
    <property type="entry name" value="ERCC4_domain"/>
</dbReference>
<evidence type="ECO:0000256" key="1">
    <source>
        <dbReference type="SAM" id="MobiDB-lite"/>
    </source>
</evidence>
<gene>
    <name evidence="3" type="ORF">CA7LBN_001373</name>
</gene>
<dbReference type="Proteomes" id="UP000825438">
    <property type="component" value="Chromosome I"/>
</dbReference>
<dbReference type="Pfam" id="PF02732">
    <property type="entry name" value="ERCC4"/>
    <property type="match status" value="1"/>
</dbReference>
<name>A0A8F2VZ41_CANAR</name>
<dbReference type="GO" id="GO:0004518">
    <property type="term" value="F:nuclease activity"/>
    <property type="evidence" value="ECO:0007669"/>
    <property type="project" value="InterPro"/>
</dbReference>
<proteinExistence type="predicted"/>
<feature type="region of interest" description="Disordered" evidence="1">
    <location>
        <begin position="99"/>
        <end position="120"/>
    </location>
</feature>
<reference evidence="3" key="1">
    <citation type="submission" date="2021-06" db="EMBL/GenBank/DDBJ databases">
        <title>Candida auris outbreak in lebanese hospital.</title>
        <authorList>
            <person name="Finianos M."/>
        </authorList>
    </citation>
    <scope>NUCLEOTIDE SEQUENCE</scope>
    <source>
        <strain evidence="3">CA7LBN</strain>
    </source>
</reference>
<protein>
    <recommendedName>
        <fullName evidence="2">ERCC4 domain-containing protein</fullName>
    </recommendedName>
</protein>
<dbReference type="GO" id="GO:0003677">
    <property type="term" value="F:DNA binding"/>
    <property type="evidence" value="ECO:0007669"/>
    <property type="project" value="InterPro"/>
</dbReference>
<dbReference type="GO" id="GO:0006310">
    <property type="term" value="P:DNA recombination"/>
    <property type="evidence" value="ECO:0007669"/>
    <property type="project" value="UniProtKB-ARBA"/>
</dbReference>
<dbReference type="GO" id="GO:0061982">
    <property type="term" value="P:meiosis I cell cycle process"/>
    <property type="evidence" value="ECO:0007669"/>
    <property type="project" value="UniProtKB-ARBA"/>
</dbReference>
<dbReference type="Gene3D" id="3.40.50.10130">
    <property type="match status" value="1"/>
</dbReference>
<evidence type="ECO:0000259" key="2">
    <source>
        <dbReference type="SMART" id="SM00891"/>
    </source>
</evidence>
<dbReference type="EMBL" id="CP076749">
    <property type="protein sequence ID" value="QWW22627.1"/>
    <property type="molecule type" value="Genomic_DNA"/>
</dbReference>
<feature type="region of interest" description="Disordered" evidence="1">
    <location>
        <begin position="54"/>
        <end position="79"/>
    </location>
</feature>
<sequence length="504" mass="57983">MEVIEINSEDVSFQEQRSKKDDIIVYVSNDIRFTMLFTNHRLSDDSDPIIYTNNSTLGKPLPPSSPRGPDFELDKPLEPASLKESGSILDIENWLSSSDDDSMEFSSMPAPKKPLRNKKQLDASTFEKVNSREFKIKSPLKVAESALPPITIETDLSDPISSSPKSSQVFTKTASQLPFSASEPRTQSSQAFSKKEWNEVNKVTRKKEDIFKEMILEIPKCLQKMFETEYFKNVFEGTSHYQNSATIPLISWKRKVKAVYNSQDDIFEPCHPKEISERFSVLYYEAEDLVEKIRNDKLQEDYEHAIRLLQDANSRLDNHVMIMVIGLREYIRKLQGIEDRVYRVEMLKKMNEQVSKKRKHEEVRIKASDAQRCIQKAGVDLGVNIFSVRTTHEAIDWLHSFTYTIGSSLYDKFQRNPSLANIGTVRSGLDKKSTFIEMLKKFNLMTQPRAEKLYEFYTSPIAIYRKYLENETLGTVNGKNILPPTSNAAMRRTFTATDPSQIIT</sequence>
<accession>A0A8F2VZ41</accession>
<organism evidence="3">
    <name type="scientific">Candidozyma auris</name>
    <name type="common">Yeast</name>
    <name type="synonym">Candida auris</name>
    <dbReference type="NCBI Taxonomy" id="498019"/>
    <lineage>
        <taxon>Eukaryota</taxon>
        <taxon>Fungi</taxon>
        <taxon>Dikarya</taxon>
        <taxon>Ascomycota</taxon>
        <taxon>Saccharomycotina</taxon>
        <taxon>Pichiomycetes</taxon>
        <taxon>Metschnikowiaceae</taxon>
        <taxon>Candidozyma</taxon>
    </lineage>
</organism>
<dbReference type="AlphaFoldDB" id="A0A8F2VZ41"/>
<feature type="domain" description="ERCC4" evidence="2">
    <location>
        <begin position="213"/>
        <end position="468"/>
    </location>
</feature>
<dbReference type="SMART" id="SM00891">
    <property type="entry name" value="ERCC4"/>
    <property type="match status" value="1"/>
</dbReference>
<evidence type="ECO:0000313" key="3">
    <source>
        <dbReference type="EMBL" id="QWW22627.1"/>
    </source>
</evidence>